<dbReference type="OrthoDB" id="7057889at2"/>
<dbReference type="PANTHER" id="PTHR30386">
    <property type="entry name" value="MEMBRANE FUSION SUBUNIT OF EMRAB-TOLC MULTIDRUG EFFLUX PUMP"/>
    <property type="match status" value="1"/>
</dbReference>
<dbReference type="Gene3D" id="2.40.50.100">
    <property type="match status" value="1"/>
</dbReference>
<comment type="subcellular location">
    <subcellularLocation>
        <location evidence="1">Membrane</location>
        <topology evidence="1">Single-pass membrane protein</topology>
    </subcellularLocation>
</comment>
<dbReference type="PANTHER" id="PTHR30386:SF26">
    <property type="entry name" value="TRANSPORT PROTEIN COMB"/>
    <property type="match status" value="1"/>
</dbReference>
<keyword evidence="3 5" id="KW-1133">Transmembrane helix</keyword>
<gene>
    <name evidence="6" type="ORF">LX80_02749</name>
</gene>
<keyword evidence="2 5" id="KW-0812">Transmembrane</keyword>
<dbReference type="Proteomes" id="UP000249720">
    <property type="component" value="Unassembled WGS sequence"/>
</dbReference>
<proteinExistence type="predicted"/>
<evidence type="ECO:0000256" key="5">
    <source>
        <dbReference type="SAM" id="Phobius"/>
    </source>
</evidence>
<dbReference type="PRINTS" id="PR01490">
    <property type="entry name" value="RTXTOXIND"/>
</dbReference>
<dbReference type="GO" id="GO:0016020">
    <property type="term" value="C:membrane"/>
    <property type="evidence" value="ECO:0007669"/>
    <property type="project" value="UniProtKB-SubCell"/>
</dbReference>
<name>A0A2W7T8E7_9BACT</name>
<sequence>MENNQSNSFQNNGNKIEAYNNKLWAIEENNSLIDEIISEKPSFLVRWGTLLFLFILIIFFIICWFIKYPDIITTSAKLTSINTPKPIVSVSNGKLIKLLKKEGDYFKQGDMIAYIEAIGNHEEVLYVKKQIDNALSAISSNQFTKAVQSFKNNIENLGELQSSYQNFMQANLSFKAYLPNGFYTKKYEMLEKDLINIKRLHNILLDQKKLMEQDLQLSEKTFHANESLKKEKVISDFDYRTEASKLINKQLTIPQISAAIVSNESLKIDKQKELAELSNTIQQQKILYLQTLNTLKSQVDDWIKKYILVASENGILSFASLTEENQQIQAGQVICYINPNNSKYYVIINVPQTNFGKVKTRQKVLLKLNAYPYQEFGYIEGRISFISAIPTDSGYMAKVNLVNGLKTNFNKALQYREGLTAQASIITAEKRLLQRFYENFLKIINRN</sequence>
<dbReference type="InterPro" id="IPR011053">
    <property type="entry name" value="Single_hybrid_motif"/>
</dbReference>
<accession>A0A2W7T8E7</accession>
<dbReference type="AlphaFoldDB" id="A0A2W7T8E7"/>
<comment type="caution">
    <text evidence="6">The sequence shown here is derived from an EMBL/GenBank/DDBJ whole genome shotgun (WGS) entry which is preliminary data.</text>
</comment>
<dbReference type="InterPro" id="IPR050739">
    <property type="entry name" value="MFP"/>
</dbReference>
<evidence type="ECO:0000256" key="3">
    <source>
        <dbReference type="ARBA" id="ARBA00022989"/>
    </source>
</evidence>
<reference evidence="6 7" key="1">
    <citation type="submission" date="2018-06" db="EMBL/GenBank/DDBJ databases">
        <title>Genomic Encyclopedia of Archaeal and Bacterial Type Strains, Phase II (KMG-II): from individual species to whole genera.</title>
        <authorList>
            <person name="Goeker M."/>
        </authorList>
    </citation>
    <scope>NUCLEOTIDE SEQUENCE [LARGE SCALE GENOMIC DNA]</scope>
    <source>
        <strain evidence="6 7">DSM 23241</strain>
    </source>
</reference>
<evidence type="ECO:0000256" key="2">
    <source>
        <dbReference type="ARBA" id="ARBA00022692"/>
    </source>
</evidence>
<feature type="transmembrane region" description="Helical" evidence="5">
    <location>
        <begin position="44"/>
        <end position="66"/>
    </location>
</feature>
<evidence type="ECO:0000256" key="1">
    <source>
        <dbReference type="ARBA" id="ARBA00004167"/>
    </source>
</evidence>
<keyword evidence="4 5" id="KW-0472">Membrane</keyword>
<dbReference type="Gene3D" id="2.40.30.170">
    <property type="match status" value="1"/>
</dbReference>
<evidence type="ECO:0000313" key="6">
    <source>
        <dbReference type="EMBL" id="PZX59502.1"/>
    </source>
</evidence>
<dbReference type="RefSeq" id="WP_111297229.1">
    <property type="nucleotide sequence ID" value="NZ_QKZV01000013.1"/>
</dbReference>
<organism evidence="6 7">
    <name type="scientific">Hydrotalea sandarakina</name>
    <dbReference type="NCBI Taxonomy" id="1004304"/>
    <lineage>
        <taxon>Bacteria</taxon>
        <taxon>Pseudomonadati</taxon>
        <taxon>Bacteroidota</taxon>
        <taxon>Chitinophagia</taxon>
        <taxon>Chitinophagales</taxon>
        <taxon>Chitinophagaceae</taxon>
        <taxon>Hydrotalea</taxon>
    </lineage>
</organism>
<evidence type="ECO:0000256" key="4">
    <source>
        <dbReference type="ARBA" id="ARBA00023136"/>
    </source>
</evidence>
<keyword evidence="7" id="KW-1185">Reference proteome</keyword>
<dbReference type="SUPFAM" id="SSF51230">
    <property type="entry name" value="Single hybrid motif"/>
    <property type="match status" value="1"/>
</dbReference>
<dbReference type="EMBL" id="QKZV01000013">
    <property type="protein sequence ID" value="PZX59502.1"/>
    <property type="molecule type" value="Genomic_DNA"/>
</dbReference>
<evidence type="ECO:0000313" key="7">
    <source>
        <dbReference type="Proteomes" id="UP000249720"/>
    </source>
</evidence>
<protein>
    <submittedName>
        <fullName evidence="6">HlyD family secretion protein</fullName>
    </submittedName>
</protein>